<organism evidence="2 3">
    <name type="scientific">Nephila pilipes</name>
    <name type="common">Giant wood spider</name>
    <name type="synonym">Nephila maculata</name>
    <dbReference type="NCBI Taxonomy" id="299642"/>
    <lineage>
        <taxon>Eukaryota</taxon>
        <taxon>Metazoa</taxon>
        <taxon>Ecdysozoa</taxon>
        <taxon>Arthropoda</taxon>
        <taxon>Chelicerata</taxon>
        <taxon>Arachnida</taxon>
        <taxon>Araneae</taxon>
        <taxon>Araneomorphae</taxon>
        <taxon>Entelegynae</taxon>
        <taxon>Araneoidea</taxon>
        <taxon>Nephilidae</taxon>
        <taxon>Nephila</taxon>
    </lineage>
</organism>
<dbReference type="EMBL" id="BMAW01072153">
    <property type="protein sequence ID" value="GFT81478.1"/>
    <property type="molecule type" value="Genomic_DNA"/>
</dbReference>
<feature type="compositionally biased region" description="Polar residues" evidence="1">
    <location>
        <begin position="107"/>
        <end position="117"/>
    </location>
</feature>
<keyword evidence="3" id="KW-1185">Reference proteome</keyword>
<sequence length="117" mass="13225">MISLLLQKHCALMLPKTTIERLLDLFFCQKYQRTWIIHCRWNSRSLLLNCIYCFSLDAKSLSDPQAGGLFSSVSGIDPEMRQNLNLCSSPLLTLLKELSSSDPDPGSSRNQMLTNSD</sequence>
<proteinExistence type="predicted"/>
<accession>A0A8X6U5X3</accession>
<protein>
    <submittedName>
        <fullName evidence="2">Uncharacterized protein</fullName>
    </submittedName>
</protein>
<evidence type="ECO:0000313" key="2">
    <source>
        <dbReference type="EMBL" id="GFT81478.1"/>
    </source>
</evidence>
<name>A0A8X6U5X3_NEPPI</name>
<gene>
    <name evidence="2" type="ORF">NPIL_632331</name>
</gene>
<evidence type="ECO:0000313" key="3">
    <source>
        <dbReference type="Proteomes" id="UP000887013"/>
    </source>
</evidence>
<feature type="region of interest" description="Disordered" evidence="1">
    <location>
        <begin position="98"/>
        <end position="117"/>
    </location>
</feature>
<comment type="caution">
    <text evidence="2">The sequence shown here is derived from an EMBL/GenBank/DDBJ whole genome shotgun (WGS) entry which is preliminary data.</text>
</comment>
<reference evidence="2" key="1">
    <citation type="submission" date="2020-08" db="EMBL/GenBank/DDBJ databases">
        <title>Multicomponent nature underlies the extraordinary mechanical properties of spider dragline silk.</title>
        <authorList>
            <person name="Kono N."/>
            <person name="Nakamura H."/>
            <person name="Mori M."/>
            <person name="Yoshida Y."/>
            <person name="Ohtoshi R."/>
            <person name="Malay A.D."/>
            <person name="Moran D.A.P."/>
            <person name="Tomita M."/>
            <person name="Numata K."/>
            <person name="Arakawa K."/>
        </authorList>
    </citation>
    <scope>NUCLEOTIDE SEQUENCE</scope>
</reference>
<dbReference type="AlphaFoldDB" id="A0A8X6U5X3"/>
<evidence type="ECO:0000256" key="1">
    <source>
        <dbReference type="SAM" id="MobiDB-lite"/>
    </source>
</evidence>
<dbReference type="Proteomes" id="UP000887013">
    <property type="component" value="Unassembled WGS sequence"/>
</dbReference>